<dbReference type="EMBL" id="SRLO01000611">
    <property type="protein sequence ID" value="TNN50604.1"/>
    <property type="molecule type" value="Genomic_DNA"/>
</dbReference>
<sequence length="137" mass="14809">MSFLIRVTTARKTAFCCSSLPVHLGLDLHLIQDPLSLQTSTELLLLSVEFGLPLVQGDDLGILDNHLPGDLTDPLSVGPTPSLQLSVALLQGPERLLVSVHRQRAGVSTRVSYAHGDVDSYDHNETQAQLCEAAEEL</sequence>
<keyword evidence="2" id="KW-1185">Reference proteome</keyword>
<evidence type="ECO:0000313" key="1">
    <source>
        <dbReference type="EMBL" id="TNN50604.1"/>
    </source>
</evidence>
<comment type="caution">
    <text evidence="1">The sequence shown here is derived from an EMBL/GenBank/DDBJ whole genome shotgun (WGS) entry which is preliminary data.</text>
</comment>
<proteinExistence type="predicted"/>
<protein>
    <submittedName>
        <fullName evidence="1">Uncharacterized protein</fullName>
    </submittedName>
</protein>
<reference evidence="1 2" key="1">
    <citation type="submission" date="2019-03" db="EMBL/GenBank/DDBJ databases">
        <title>First draft genome of Liparis tanakae, snailfish: a comprehensive survey of snailfish specific genes.</title>
        <authorList>
            <person name="Kim W."/>
            <person name="Song I."/>
            <person name="Jeong J.-H."/>
            <person name="Kim D."/>
            <person name="Kim S."/>
            <person name="Ryu S."/>
            <person name="Song J.Y."/>
            <person name="Lee S.K."/>
        </authorList>
    </citation>
    <scope>NUCLEOTIDE SEQUENCE [LARGE SCALE GENOMIC DNA]</scope>
    <source>
        <tissue evidence="1">Muscle</tissue>
    </source>
</reference>
<evidence type="ECO:0000313" key="2">
    <source>
        <dbReference type="Proteomes" id="UP000314294"/>
    </source>
</evidence>
<accession>A0A4Z2GD19</accession>
<gene>
    <name evidence="1" type="ORF">EYF80_039178</name>
</gene>
<name>A0A4Z2GD19_9TELE</name>
<dbReference type="AlphaFoldDB" id="A0A4Z2GD19"/>
<organism evidence="1 2">
    <name type="scientific">Liparis tanakae</name>
    <name type="common">Tanaka's snailfish</name>
    <dbReference type="NCBI Taxonomy" id="230148"/>
    <lineage>
        <taxon>Eukaryota</taxon>
        <taxon>Metazoa</taxon>
        <taxon>Chordata</taxon>
        <taxon>Craniata</taxon>
        <taxon>Vertebrata</taxon>
        <taxon>Euteleostomi</taxon>
        <taxon>Actinopterygii</taxon>
        <taxon>Neopterygii</taxon>
        <taxon>Teleostei</taxon>
        <taxon>Neoteleostei</taxon>
        <taxon>Acanthomorphata</taxon>
        <taxon>Eupercaria</taxon>
        <taxon>Perciformes</taxon>
        <taxon>Cottioidei</taxon>
        <taxon>Cottales</taxon>
        <taxon>Liparidae</taxon>
        <taxon>Liparis</taxon>
    </lineage>
</organism>
<dbReference type="Proteomes" id="UP000314294">
    <property type="component" value="Unassembled WGS sequence"/>
</dbReference>